<feature type="domain" description="Luciferase-like" evidence="3">
    <location>
        <begin position="25"/>
        <end position="391"/>
    </location>
</feature>
<accession>A0A084ASI9</accession>
<dbReference type="EMBL" id="KL648584">
    <property type="protein sequence ID" value="KEY68268.1"/>
    <property type="molecule type" value="Genomic_DNA"/>
</dbReference>
<dbReference type="HOGENOM" id="CLU_022256_0_0_1"/>
<dbReference type="InterPro" id="IPR016215">
    <property type="entry name" value="NTA_MOA"/>
</dbReference>
<dbReference type="PIRSF" id="PIRSF000337">
    <property type="entry name" value="NTA_MOA"/>
    <property type="match status" value="1"/>
</dbReference>
<dbReference type="InterPro" id="IPR011251">
    <property type="entry name" value="Luciferase-like_dom"/>
</dbReference>
<evidence type="ECO:0000259" key="3">
    <source>
        <dbReference type="Pfam" id="PF00296"/>
    </source>
</evidence>
<dbReference type="NCBIfam" id="TIGR03860">
    <property type="entry name" value="FMN_nitrolo"/>
    <property type="match status" value="1"/>
</dbReference>
<protein>
    <recommendedName>
        <fullName evidence="3">Luciferase-like domain-containing protein</fullName>
    </recommendedName>
</protein>
<evidence type="ECO:0000313" key="5">
    <source>
        <dbReference type="Proteomes" id="UP000028045"/>
    </source>
</evidence>
<evidence type="ECO:0000256" key="1">
    <source>
        <dbReference type="ARBA" id="ARBA00033748"/>
    </source>
</evidence>
<dbReference type="PANTHER" id="PTHR30011">
    <property type="entry name" value="ALKANESULFONATE MONOOXYGENASE-RELATED"/>
    <property type="match status" value="1"/>
</dbReference>
<organism evidence="4 5">
    <name type="scientific">Stachybotrys chartarum (strain CBS 109288 / IBT 7711)</name>
    <name type="common">Toxic black mold</name>
    <name type="synonym">Stilbospora chartarum</name>
    <dbReference type="NCBI Taxonomy" id="1280523"/>
    <lineage>
        <taxon>Eukaryota</taxon>
        <taxon>Fungi</taxon>
        <taxon>Dikarya</taxon>
        <taxon>Ascomycota</taxon>
        <taxon>Pezizomycotina</taxon>
        <taxon>Sordariomycetes</taxon>
        <taxon>Hypocreomycetidae</taxon>
        <taxon>Hypocreales</taxon>
        <taxon>Stachybotryaceae</taxon>
        <taxon>Stachybotrys</taxon>
    </lineage>
</organism>
<comment type="similarity">
    <text evidence="1">Belongs to the NtaA/SnaA/DszA monooxygenase family.</text>
</comment>
<dbReference type="Gene3D" id="3.20.20.30">
    <property type="entry name" value="Luciferase-like domain"/>
    <property type="match status" value="1"/>
</dbReference>
<dbReference type="Pfam" id="PF00296">
    <property type="entry name" value="Bac_luciferase"/>
    <property type="match status" value="1"/>
</dbReference>
<proteinExistence type="inferred from homology"/>
<dbReference type="InterPro" id="IPR051260">
    <property type="entry name" value="Diverse_substr_monoxygenases"/>
</dbReference>
<dbReference type="Proteomes" id="UP000028045">
    <property type="component" value="Unassembled WGS sequence"/>
</dbReference>
<dbReference type="PANTHER" id="PTHR30011:SF30">
    <property type="entry name" value="XENOBIOTIC COMPOUND MONOOXYGENASE, DSZA FAMILY (AFU_ORTHOLOGUE AFUA_6G01920)"/>
    <property type="match status" value="1"/>
</dbReference>
<name>A0A084ASI9_STACB</name>
<reference evidence="4 5" key="1">
    <citation type="journal article" date="2014" name="BMC Genomics">
        <title>Comparative genome sequencing reveals chemotype-specific gene clusters in the toxigenic black mold Stachybotrys.</title>
        <authorList>
            <person name="Semeiks J."/>
            <person name="Borek D."/>
            <person name="Otwinowski Z."/>
            <person name="Grishin N.V."/>
        </authorList>
    </citation>
    <scope>NUCLEOTIDE SEQUENCE [LARGE SCALE GENOMIC DNA]</scope>
    <source>
        <strain evidence="5">CBS 109288 / IBT 7711</strain>
    </source>
</reference>
<dbReference type="GO" id="GO:0004497">
    <property type="term" value="F:monooxygenase activity"/>
    <property type="evidence" value="ECO:0007669"/>
    <property type="project" value="InterPro"/>
</dbReference>
<dbReference type="GO" id="GO:0016705">
    <property type="term" value="F:oxidoreductase activity, acting on paired donors, with incorporation or reduction of molecular oxygen"/>
    <property type="evidence" value="ECO:0007669"/>
    <property type="project" value="InterPro"/>
</dbReference>
<feature type="region of interest" description="Disordered" evidence="2">
    <location>
        <begin position="479"/>
        <end position="515"/>
    </location>
</feature>
<dbReference type="AlphaFoldDB" id="A0A084ASI9"/>
<gene>
    <name evidence="4" type="ORF">S7711_07022</name>
</gene>
<dbReference type="InterPro" id="IPR036661">
    <property type="entry name" value="Luciferase-like_sf"/>
</dbReference>
<dbReference type="OrthoDB" id="5561043at2759"/>
<evidence type="ECO:0000256" key="2">
    <source>
        <dbReference type="SAM" id="MobiDB-lite"/>
    </source>
</evidence>
<sequence length="515" mass="56576">MSPKKIQLNFFEMACKGAHMGLGMWKNPGDSQPEKDTLEYYTWLAKLAEKGKISGIFFADVYGIDDTFPNQYKEQFRSGGNCAQMDPIVFISAMAAVTKSVCFGITGSTSYINPFILARTFSTLDHVTKGRVAWNVVTSYSTSSAKANGMDNITPHDKRYEKAHEYMDLCYALWEGSWENDAAMFDVEKDHAFNPSKVHKITFEGNHHRTSAVGAAHPSPQRTPIIFQAGQSTAGKAFAALNAEAIFVGGGKPADTAPYVKQIRAAAAANGRDPNHIKVFPQMTPILGRTLEEAEAKYEKYKSMADWKGGLAKISQYLNVDLSAYPPDEPFDVDSIGKSDNSIHAIINAVQRHRDIVVTPRLLGEKMAFCGFGPMPVGTPEMVADVIEDWATNADIDGFNIAYVSNPETYEDLVELLVPVLQKRGLMWDDYTVPGGTYRENLLNTPGHPGVPDGHPAAKFRYDVLKEKYADENGDIVINRKTEQQVSSPAPTPVAETEKLSVKESPAPSTVQVSA</sequence>
<dbReference type="SUPFAM" id="SSF51679">
    <property type="entry name" value="Bacterial luciferase-like"/>
    <property type="match status" value="1"/>
</dbReference>
<keyword evidence="5" id="KW-1185">Reference proteome</keyword>
<evidence type="ECO:0000313" key="4">
    <source>
        <dbReference type="EMBL" id="KEY68268.1"/>
    </source>
</evidence>